<keyword evidence="1" id="KW-0805">Transcription regulation</keyword>
<dbReference type="Pfam" id="PF00356">
    <property type="entry name" value="LacI"/>
    <property type="match status" value="1"/>
</dbReference>
<dbReference type="SUPFAM" id="SSF53822">
    <property type="entry name" value="Periplasmic binding protein-like I"/>
    <property type="match status" value="1"/>
</dbReference>
<evidence type="ECO:0000313" key="6">
    <source>
        <dbReference type="Proteomes" id="UP000243978"/>
    </source>
</evidence>
<protein>
    <submittedName>
        <fullName evidence="5">LacI family transcriptional regulator</fullName>
    </submittedName>
</protein>
<keyword evidence="6" id="KW-1185">Reference proteome</keyword>
<dbReference type="GO" id="GO:0003700">
    <property type="term" value="F:DNA-binding transcription factor activity"/>
    <property type="evidence" value="ECO:0007669"/>
    <property type="project" value="TreeGrafter"/>
</dbReference>
<dbReference type="SMART" id="SM00354">
    <property type="entry name" value="HTH_LACI"/>
    <property type="match status" value="1"/>
</dbReference>
<dbReference type="CDD" id="cd06278">
    <property type="entry name" value="PBP1_LacI-like"/>
    <property type="match status" value="1"/>
</dbReference>
<feature type="domain" description="HTH lacI-type" evidence="4">
    <location>
        <begin position="5"/>
        <end position="59"/>
    </location>
</feature>
<dbReference type="Pfam" id="PF00532">
    <property type="entry name" value="Peripla_BP_1"/>
    <property type="match status" value="1"/>
</dbReference>
<evidence type="ECO:0000256" key="3">
    <source>
        <dbReference type="ARBA" id="ARBA00023163"/>
    </source>
</evidence>
<dbReference type="SUPFAM" id="SSF47413">
    <property type="entry name" value="lambda repressor-like DNA-binding domains"/>
    <property type="match status" value="1"/>
</dbReference>
<gene>
    <name evidence="5" type="ORF">C8N43_0170</name>
</gene>
<accession>A0A2T6BHJ2</accession>
<evidence type="ECO:0000313" key="5">
    <source>
        <dbReference type="EMBL" id="PTX55531.1"/>
    </source>
</evidence>
<dbReference type="InterPro" id="IPR001761">
    <property type="entry name" value="Peripla_BP/Lac1_sug-bd_dom"/>
</dbReference>
<dbReference type="Gene3D" id="1.10.260.40">
    <property type="entry name" value="lambda repressor-like DNA-binding domains"/>
    <property type="match status" value="1"/>
</dbReference>
<evidence type="ECO:0000256" key="1">
    <source>
        <dbReference type="ARBA" id="ARBA00023015"/>
    </source>
</evidence>
<proteinExistence type="predicted"/>
<dbReference type="Gene3D" id="3.40.50.2300">
    <property type="match status" value="2"/>
</dbReference>
<dbReference type="InterPro" id="IPR010982">
    <property type="entry name" value="Lambda_DNA-bd_dom_sf"/>
</dbReference>
<dbReference type="RefSeq" id="WP_107843816.1">
    <property type="nucleotide sequence ID" value="NZ_QBKS01000001.1"/>
</dbReference>
<keyword evidence="3" id="KW-0804">Transcription</keyword>
<dbReference type="OrthoDB" id="8433438at2"/>
<evidence type="ECO:0000259" key="4">
    <source>
        <dbReference type="PROSITE" id="PS50932"/>
    </source>
</evidence>
<dbReference type="GO" id="GO:0000976">
    <property type="term" value="F:transcription cis-regulatory region binding"/>
    <property type="evidence" value="ECO:0007669"/>
    <property type="project" value="TreeGrafter"/>
</dbReference>
<dbReference type="InterPro" id="IPR028082">
    <property type="entry name" value="Peripla_BP_I"/>
</dbReference>
<comment type="caution">
    <text evidence="5">The sequence shown here is derived from an EMBL/GenBank/DDBJ whole genome shotgun (WGS) entry which is preliminary data.</text>
</comment>
<dbReference type="PANTHER" id="PTHR30146:SF109">
    <property type="entry name" value="HTH-TYPE TRANSCRIPTIONAL REGULATOR GALS"/>
    <property type="match status" value="1"/>
</dbReference>
<reference evidence="5 6" key="1">
    <citation type="submission" date="2018-04" db="EMBL/GenBank/DDBJ databases">
        <title>Genomic Encyclopedia of Archaeal and Bacterial Type Strains, Phase II (KMG-II): from individual species to whole genera.</title>
        <authorList>
            <person name="Goeker M."/>
        </authorList>
    </citation>
    <scope>NUCLEOTIDE SEQUENCE [LARGE SCALE GENOMIC DNA]</scope>
    <source>
        <strain evidence="5 6">DSM 100977</strain>
    </source>
</reference>
<dbReference type="CDD" id="cd01392">
    <property type="entry name" value="HTH_LacI"/>
    <property type="match status" value="1"/>
</dbReference>
<name>A0A2T6BHJ2_9RHOB</name>
<keyword evidence="2" id="KW-0238">DNA-binding</keyword>
<dbReference type="Proteomes" id="UP000243978">
    <property type="component" value="Unassembled WGS sequence"/>
</dbReference>
<evidence type="ECO:0000256" key="2">
    <source>
        <dbReference type="ARBA" id="ARBA00023125"/>
    </source>
</evidence>
<dbReference type="EMBL" id="QBKS01000001">
    <property type="protein sequence ID" value="PTX55531.1"/>
    <property type="molecule type" value="Genomic_DNA"/>
</dbReference>
<dbReference type="InterPro" id="IPR000843">
    <property type="entry name" value="HTH_LacI"/>
</dbReference>
<dbReference type="PROSITE" id="PS50932">
    <property type="entry name" value="HTH_LACI_2"/>
    <property type="match status" value="1"/>
</dbReference>
<dbReference type="PANTHER" id="PTHR30146">
    <property type="entry name" value="LACI-RELATED TRANSCRIPTIONAL REPRESSOR"/>
    <property type="match status" value="1"/>
</dbReference>
<organism evidence="5 6">
    <name type="scientific">Litoreibacter ponti</name>
    <dbReference type="NCBI Taxonomy" id="1510457"/>
    <lineage>
        <taxon>Bacteria</taxon>
        <taxon>Pseudomonadati</taxon>
        <taxon>Pseudomonadota</taxon>
        <taxon>Alphaproteobacteria</taxon>
        <taxon>Rhodobacterales</taxon>
        <taxon>Roseobacteraceae</taxon>
        <taxon>Litoreibacter</taxon>
    </lineage>
</organism>
<sequence>MAPKVTALDVARAAGVSQPTVSRVFTPGMKVSATLADKVKRAAAELGYRPNTLARSLITGQSKTIGLIVAYLDNPFYTEALEKLSRGLREKGYHIMVFMAANHASDVDSVVHDLLAHQVDGIILASVAMSSTLTDRLSEEGVAMVLFNRGSSDRELSSVTSANFDGGKRVAELLIAGGHARIAHISGWQGASTGRDRAAGFEAGLAEAGYEAFGVVDGLFSREAAMAAARALFAGSEGPDAIFVGNDHMAFAVMDVVRGELGLRIPEDVSIVGYDDVAMAAWPTFELTTVRQPANRMVDAVIAQLMAQIEGDAPPKQTEIEGPLVIRRSARIPEGWST</sequence>
<dbReference type="AlphaFoldDB" id="A0A2T6BHJ2"/>